<dbReference type="InterPro" id="IPR035901">
    <property type="entry name" value="GIY-YIG_endonuc_sf"/>
</dbReference>
<reference evidence="3" key="2">
    <citation type="submission" date="2021-03" db="EMBL/GenBank/DDBJ databases">
        <authorList>
            <person name="Cao W."/>
        </authorList>
    </citation>
    <scope>NUCLEOTIDE SEQUENCE</scope>
    <source>
        <strain evidence="3">110414</strain>
    </source>
</reference>
<proteinExistence type="inferred from homology"/>
<dbReference type="Pfam" id="PF01541">
    <property type="entry name" value="GIY-YIG"/>
    <property type="match status" value="1"/>
</dbReference>
<dbReference type="AlphaFoldDB" id="A0A940X1Z5"/>
<dbReference type="PANTHER" id="PTHR34477:SF5">
    <property type="entry name" value="BSL5627 PROTEIN"/>
    <property type="match status" value="1"/>
</dbReference>
<protein>
    <submittedName>
        <fullName evidence="3">GIY-YIG nuclease family protein</fullName>
    </submittedName>
</protein>
<gene>
    <name evidence="3" type="ORF">J5837_08450</name>
</gene>
<name>A0A940X1Z5_9GAMM</name>
<reference evidence="3" key="1">
    <citation type="journal article" date="2016" name="Int. J. Syst. Evol. Microbiol.">
        <title>Pseudoxanthomonas helianthi sp. nov., isolated from roots of Jerusalem artichoke (Helianthus tuberosus).</title>
        <authorList>
            <person name="Kittiwongwattana C."/>
            <person name="Thawai C."/>
        </authorList>
    </citation>
    <scope>NUCLEOTIDE SEQUENCE</scope>
    <source>
        <strain evidence="3">110414</strain>
    </source>
</reference>
<dbReference type="PANTHER" id="PTHR34477">
    <property type="entry name" value="UPF0213 PROTEIN YHBQ"/>
    <property type="match status" value="1"/>
</dbReference>
<comment type="caution">
    <text evidence="3">The sequence shown here is derived from an EMBL/GenBank/DDBJ whole genome shotgun (WGS) entry which is preliminary data.</text>
</comment>
<dbReference type="EMBL" id="JAGKTC010000002">
    <property type="protein sequence ID" value="MBP3984458.1"/>
    <property type="molecule type" value="Genomic_DNA"/>
</dbReference>
<organism evidence="3 4">
    <name type="scientific">Pseudoxanthomonas helianthi</name>
    <dbReference type="NCBI Taxonomy" id="1453541"/>
    <lineage>
        <taxon>Bacteria</taxon>
        <taxon>Pseudomonadati</taxon>
        <taxon>Pseudomonadota</taxon>
        <taxon>Gammaproteobacteria</taxon>
        <taxon>Lysobacterales</taxon>
        <taxon>Lysobacteraceae</taxon>
        <taxon>Pseudoxanthomonas</taxon>
    </lineage>
</organism>
<comment type="similarity">
    <text evidence="1">Belongs to the UPF0213 family.</text>
</comment>
<feature type="domain" description="GIY-YIG" evidence="2">
    <location>
        <begin position="3"/>
        <end position="79"/>
    </location>
</feature>
<sequence length="112" mass="13194">MDRQPCVYILASDRNGTLYTGVTSDLVGRTWQHKEHVVDGFTKRYGVTKLVWYEIHGVMESAISREKQIKKWRREWKMRLIDESNPSWRDLWTDITGQVPKSNVLGFPPSRE</sequence>
<dbReference type="InterPro" id="IPR000305">
    <property type="entry name" value="GIY-YIG_endonuc"/>
</dbReference>
<dbReference type="Gene3D" id="3.40.1440.10">
    <property type="entry name" value="GIY-YIG endonuclease"/>
    <property type="match status" value="1"/>
</dbReference>
<dbReference type="SUPFAM" id="SSF82771">
    <property type="entry name" value="GIY-YIG endonuclease"/>
    <property type="match status" value="1"/>
</dbReference>
<dbReference type="RefSeq" id="WP_210536337.1">
    <property type="nucleotide sequence ID" value="NZ_JAGKTC010000002.1"/>
</dbReference>
<evidence type="ECO:0000259" key="2">
    <source>
        <dbReference type="PROSITE" id="PS50164"/>
    </source>
</evidence>
<evidence type="ECO:0000256" key="1">
    <source>
        <dbReference type="ARBA" id="ARBA00007435"/>
    </source>
</evidence>
<dbReference type="PROSITE" id="PS50164">
    <property type="entry name" value="GIY_YIG"/>
    <property type="match status" value="1"/>
</dbReference>
<keyword evidence="4" id="KW-1185">Reference proteome</keyword>
<evidence type="ECO:0000313" key="4">
    <source>
        <dbReference type="Proteomes" id="UP000673447"/>
    </source>
</evidence>
<dbReference type="Proteomes" id="UP000673447">
    <property type="component" value="Unassembled WGS sequence"/>
</dbReference>
<evidence type="ECO:0000313" key="3">
    <source>
        <dbReference type="EMBL" id="MBP3984458.1"/>
    </source>
</evidence>
<accession>A0A940X1Z5</accession>
<dbReference type="CDD" id="cd10448">
    <property type="entry name" value="GIY-YIG_unchar_3"/>
    <property type="match status" value="1"/>
</dbReference>
<dbReference type="InterPro" id="IPR050190">
    <property type="entry name" value="UPF0213_domain"/>
</dbReference>